<dbReference type="Proteomes" id="UP000623467">
    <property type="component" value="Unassembled WGS sequence"/>
</dbReference>
<dbReference type="EMBL" id="JACAZH010000065">
    <property type="protein sequence ID" value="KAF7330688.1"/>
    <property type="molecule type" value="Genomic_DNA"/>
</dbReference>
<feature type="compositionally biased region" description="Acidic residues" evidence="1">
    <location>
        <begin position="91"/>
        <end position="113"/>
    </location>
</feature>
<feature type="compositionally biased region" description="Acidic residues" evidence="1">
    <location>
        <begin position="49"/>
        <end position="59"/>
    </location>
</feature>
<evidence type="ECO:0000313" key="2">
    <source>
        <dbReference type="EMBL" id="KAF7330688.1"/>
    </source>
</evidence>
<keyword evidence="3" id="KW-1185">Reference proteome</keyword>
<feature type="compositionally biased region" description="Gly residues" evidence="1">
    <location>
        <begin position="76"/>
        <end position="86"/>
    </location>
</feature>
<evidence type="ECO:0000313" key="3">
    <source>
        <dbReference type="Proteomes" id="UP000623467"/>
    </source>
</evidence>
<feature type="compositionally biased region" description="Polar residues" evidence="1">
    <location>
        <begin position="143"/>
        <end position="152"/>
    </location>
</feature>
<reference evidence="2" key="1">
    <citation type="submission" date="2020-05" db="EMBL/GenBank/DDBJ databases">
        <title>Mycena genomes resolve the evolution of fungal bioluminescence.</title>
        <authorList>
            <person name="Tsai I.J."/>
        </authorList>
    </citation>
    <scope>NUCLEOTIDE SEQUENCE</scope>
    <source>
        <strain evidence="2">160909Yilan</strain>
    </source>
</reference>
<feature type="compositionally biased region" description="Basic and acidic residues" evidence="1">
    <location>
        <begin position="114"/>
        <end position="134"/>
    </location>
</feature>
<name>A0A8H7CCQ1_9AGAR</name>
<evidence type="ECO:0000256" key="1">
    <source>
        <dbReference type="SAM" id="MobiDB-lite"/>
    </source>
</evidence>
<protein>
    <submittedName>
        <fullName evidence="2">Uncharacterized protein</fullName>
    </submittedName>
</protein>
<accession>A0A8H7CCQ1</accession>
<comment type="caution">
    <text evidence="2">The sequence shown here is derived from an EMBL/GenBank/DDBJ whole genome shotgun (WGS) entry which is preliminary data.</text>
</comment>
<feature type="region of interest" description="Disordered" evidence="1">
    <location>
        <begin position="1"/>
        <end position="159"/>
    </location>
</feature>
<feature type="compositionally biased region" description="Polar residues" evidence="1">
    <location>
        <begin position="1"/>
        <end position="12"/>
    </location>
</feature>
<sequence length="159" mass="18008">MQDVNVTMTQGNKDFKPLLPGHNLDHSDSEEDGPLRSAQSRRRNIVHSDEEDTPLDEEDIPHGRDRQWGYYDDSGDGGYGSPGGGYPEQQDNQEVEDERGENNEEEEADENGEDVYKGSEHEVDYYGHNSRDNMDVDDIENGPQEQEGSLSRTFCGRNK</sequence>
<gene>
    <name evidence="2" type="ORF">MSAN_02449400</name>
</gene>
<dbReference type="AlphaFoldDB" id="A0A8H7CCQ1"/>
<organism evidence="2 3">
    <name type="scientific">Mycena sanguinolenta</name>
    <dbReference type="NCBI Taxonomy" id="230812"/>
    <lineage>
        <taxon>Eukaryota</taxon>
        <taxon>Fungi</taxon>
        <taxon>Dikarya</taxon>
        <taxon>Basidiomycota</taxon>
        <taxon>Agaricomycotina</taxon>
        <taxon>Agaricomycetes</taxon>
        <taxon>Agaricomycetidae</taxon>
        <taxon>Agaricales</taxon>
        <taxon>Marasmiineae</taxon>
        <taxon>Mycenaceae</taxon>
        <taxon>Mycena</taxon>
    </lineage>
</organism>
<proteinExistence type="predicted"/>